<feature type="region of interest" description="Disordered" evidence="1">
    <location>
        <begin position="373"/>
        <end position="394"/>
    </location>
</feature>
<gene>
    <name evidence="2" type="ORF">BJI67_09280</name>
</gene>
<name>A0A1D8K8F4_9GAMM</name>
<evidence type="ECO:0000313" key="2">
    <source>
        <dbReference type="EMBL" id="AOV17230.1"/>
    </source>
</evidence>
<dbReference type="AlphaFoldDB" id="A0A1D8K8F4"/>
<evidence type="ECO:0000256" key="1">
    <source>
        <dbReference type="SAM" id="MobiDB-lite"/>
    </source>
</evidence>
<dbReference type="EMBL" id="CP017448">
    <property type="protein sequence ID" value="AOV17230.1"/>
    <property type="molecule type" value="Genomic_DNA"/>
</dbReference>
<keyword evidence="3" id="KW-1185">Reference proteome</keyword>
<evidence type="ECO:0008006" key="4">
    <source>
        <dbReference type="Google" id="ProtNLM"/>
    </source>
</evidence>
<proteinExistence type="predicted"/>
<accession>A0A1D8K8F4</accession>
<organism evidence="2 3">
    <name type="scientific">Acidihalobacter aeolianus</name>
    <dbReference type="NCBI Taxonomy" id="2792603"/>
    <lineage>
        <taxon>Bacteria</taxon>
        <taxon>Pseudomonadati</taxon>
        <taxon>Pseudomonadota</taxon>
        <taxon>Gammaproteobacteria</taxon>
        <taxon>Chromatiales</taxon>
        <taxon>Ectothiorhodospiraceae</taxon>
        <taxon>Acidihalobacter</taxon>
    </lineage>
</organism>
<sequence length="566" mass="63086">MGETTRLLYNGLLSLNQTQLPAGQRIQNMELIRDSAQPVLQHLSRQFIARSLPLPPRGRKILRLLMRLHKETSTGYKLALRDASRGETLSPKLLALATHRALRHMGQIHLLAAQMYETEPAGMWHDIHLLYAFAEEHGLTSSVVKDSTYRHIRQSSIADVYLQSSLLALSLPTTLRQGEAERLAYFFERTASLVNIDARPLPDANDGVYLINLDLDRPPAYTTLSDVPSMSSLRGLAPEKLLLLLREQVQDNVSQTSAPTLTSDMARKLMLHLTQHAKRDFARADRDERIYVAIGLDTIHRAIQADPDRAGHGNSFKAVGLPERTRALDLQTISDHQRQANADPANYYDPNATSDDIWRLVVNDSMWERSVPDTPDDTGLNTPADPIPTSNPPQEWADWRLINASPGGYCICWEHPEPARAQVGEIIGLREREGANTFWRIGVIRWMRNVPEQGLVAGIQLLAARSYQITVHGAASSRQQPIGALDALLLPEVKALRQPGSLILPEGPFHSGDVVVITDGPNESHVRLQECLLQQNSSFAQFMIGTIDTELSSQTDNGFDALWSKL</sequence>
<evidence type="ECO:0000313" key="3">
    <source>
        <dbReference type="Proteomes" id="UP000095342"/>
    </source>
</evidence>
<dbReference type="KEGG" id="aaeo:BJI67_09280"/>
<reference evidence="2 3" key="1">
    <citation type="submission" date="2016-09" db="EMBL/GenBank/DDBJ databases">
        <title>Acidihalobacter prosperus V6 (DSM14174).</title>
        <authorList>
            <person name="Khaleque H.N."/>
            <person name="Ramsay J.P."/>
            <person name="Murphy R.J.T."/>
            <person name="Kaksonen A.H."/>
            <person name="Boxall N.J."/>
            <person name="Watkin E.L.J."/>
        </authorList>
    </citation>
    <scope>NUCLEOTIDE SEQUENCE [LARGE SCALE GENOMIC DNA]</scope>
    <source>
        <strain evidence="2 3">V6</strain>
    </source>
</reference>
<protein>
    <recommendedName>
        <fullName evidence="4">GTPase</fullName>
    </recommendedName>
</protein>
<dbReference type="Proteomes" id="UP000095342">
    <property type="component" value="Chromosome"/>
</dbReference>